<dbReference type="SUPFAM" id="SSF51246">
    <property type="entry name" value="Rudiment single hybrid motif"/>
    <property type="match status" value="1"/>
</dbReference>
<dbReference type="InterPro" id="IPR051602">
    <property type="entry name" value="ACC_Biotin_Carboxylase"/>
</dbReference>
<proteinExistence type="predicted"/>
<protein>
    <recommendedName>
        <fullName evidence="7">Biotin carboxylation domain-containing protein</fullName>
    </recommendedName>
</protein>
<dbReference type="InterPro" id="IPR005479">
    <property type="entry name" value="CPAse_ATP-bd"/>
</dbReference>
<dbReference type="PANTHER" id="PTHR48095">
    <property type="entry name" value="PYRUVATE CARBOXYLASE SUBUNIT A"/>
    <property type="match status" value="1"/>
</dbReference>
<dbReference type="Gene3D" id="3.30.470.20">
    <property type="entry name" value="ATP-grasp fold, B domain"/>
    <property type="match status" value="1"/>
</dbReference>
<evidence type="ECO:0008006" key="7">
    <source>
        <dbReference type="Google" id="ProtNLM"/>
    </source>
</evidence>
<evidence type="ECO:0000256" key="3">
    <source>
        <dbReference type="ARBA" id="ARBA00022840"/>
    </source>
</evidence>
<dbReference type="GO" id="GO:0046872">
    <property type="term" value="F:metal ion binding"/>
    <property type="evidence" value="ECO:0007669"/>
    <property type="project" value="InterPro"/>
</dbReference>
<evidence type="ECO:0000259" key="5">
    <source>
        <dbReference type="PROSITE" id="PS50979"/>
    </source>
</evidence>
<dbReference type="InterPro" id="IPR011764">
    <property type="entry name" value="Biotin_carboxylation_dom"/>
</dbReference>
<dbReference type="InterPro" id="IPR005482">
    <property type="entry name" value="Biotin_COase_C"/>
</dbReference>
<accession>X1JJJ9</accession>
<comment type="caution">
    <text evidence="6">The sequence shown here is derived from an EMBL/GenBank/DDBJ whole genome shotgun (WGS) entry which is preliminary data.</text>
</comment>
<feature type="domain" description="ATP-grasp" evidence="4">
    <location>
        <begin position="3"/>
        <end position="54"/>
    </location>
</feature>
<name>X1JJJ9_9ZZZZ</name>
<dbReference type="GO" id="GO:0005524">
    <property type="term" value="F:ATP binding"/>
    <property type="evidence" value="ECO:0007669"/>
    <property type="project" value="UniProtKB-KW"/>
</dbReference>
<dbReference type="InterPro" id="IPR011054">
    <property type="entry name" value="Rudment_hybrid_motif"/>
</dbReference>
<dbReference type="Pfam" id="PF02785">
    <property type="entry name" value="Biotin_carb_C"/>
    <property type="match status" value="1"/>
</dbReference>
<dbReference type="AlphaFoldDB" id="X1JJJ9"/>
<dbReference type="GO" id="GO:0016874">
    <property type="term" value="F:ligase activity"/>
    <property type="evidence" value="ECO:0007669"/>
    <property type="project" value="UniProtKB-KW"/>
</dbReference>
<feature type="non-terminal residue" evidence="6">
    <location>
        <position position="1"/>
    </location>
</feature>
<dbReference type="PROSITE" id="PS50979">
    <property type="entry name" value="BC"/>
    <property type="match status" value="1"/>
</dbReference>
<evidence type="ECO:0000313" key="6">
    <source>
        <dbReference type="EMBL" id="GAH94252.1"/>
    </source>
</evidence>
<keyword evidence="1" id="KW-0436">Ligase</keyword>
<dbReference type="PROSITE" id="PS00867">
    <property type="entry name" value="CPSASE_2"/>
    <property type="match status" value="1"/>
</dbReference>
<keyword evidence="2" id="KW-0547">Nucleotide-binding</keyword>
<evidence type="ECO:0000256" key="2">
    <source>
        <dbReference type="ARBA" id="ARBA00022741"/>
    </source>
</evidence>
<keyword evidence="3" id="KW-0067">ATP-binding</keyword>
<dbReference type="SMART" id="SM00878">
    <property type="entry name" value="Biotin_carb_C"/>
    <property type="match status" value="1"/>
</dbReference>
<dbReference type="InterPro" id="IPR011761">
    <property type="entry name" value="ATP-grasp"/>
</dbReference>
<evidence type="ECO:0000259" key="4">
    <source>
        <dbReference type="PROSITE" id="PS50975"/>
    </source>
</evidence>
<evidence type="ECO:0000256" key="1">
    <source>
        <dbReference type="ARBA" id="ARBA00022598"/>
    </source>
</evidence>
<gene>
    <name evidence="6" type="ORF">S06H3_03811</name>
</gene>
<dbReference type="SUPFAM" id="SSF56059">
    <property type="entry name" value="Glutathione synthetase ATP-binding domain-like"/>
    <property type="match status" value="1"/>
</dbReference>
<dbReference type="Pfam" id="PF02786">
    <property type="entry name" value="CPSase_L_D2"/>
    <property type="match status" value="1"/>
</dbReference>
<dbReference type="PANTHER" id="PTHR48095:SF2">
    <property type="entry name" value="BIOTIN CARBOXYLASE, CHLOROPLASTIC"/>
    <property type="match status" value="1"/>
</dbReference>
<organism evidence="6">
    <name type="scientific">marine sediment metagenome</name>
    <dbReference type="NCBI Taxonomy" id="412755"/>
    <lineage>
        <taxon>unclassified sequences</taxon>
        <taxon>metagenomes</taxon>
        <taxon>ecological metagenomes</taxon>
    </lineage>
</organism>
<dbReference type="PROSITE" id="PS50975">
    <property type="entry name" value="ATP_GRASP"/>
    <property type="match status" value="1"/>
</dbReference>
<sequence length="165" mass="18741">QNINYQSAGTIEFLMDENKNLYFMEMNTRIQVEHPVTELVTGIDILKNQIKTALGEKLLAKQEAVSLKGHAIECRINAEDPDRNFAPMPGKINFFHMPQGLGVRFDTHIFTGYTIPSHYDSLIGKLICHGNSREEAIARMKHALEEIVIEGIPTTIPFHQKRENP</sequence>
<feature type="domain" description="Biotin carboxylation" evidence="5">
    <location>
        <begin position="1"/>
        <end position="165"/>
    </location>
</feature>
<reference evidence="6" key="1">
    <citation type="journal article" date="2014" name="Front. Microbiol.">
        <title>High frequency of phylogenetically diverse reductive dehalogenase-homologous genes in deep subseafloor sedimentary metagenomes.</title>
        <authorList>
            <person name="Kawai M."/>
            <person name="Futagami T."/>
            <person name="Toyoda A."/>
            <person name="Takaki Y."/>
            <person name="Nishi S."/>
            <person name="Hori S."/>
            <person name="Arai W."/>
            <person name="Tsubouchi T."/>
            <person name="Morono Y."/>
            <person name="Uchiyama I."/>
            <person name="Ito T."/>
            <person name="Fujiyama A."/>
            <person name="Inagaki F."/>
            <person name="Takami H."/>
        </authorList>
    </citation>
    <scope>NUCLEOTIDE SEQUENCE</scope>
    <source>
        <strain evidence="6">Expedition CK06-06</strain>
    </source>
</reference>
<dbReference type="EMBL" id="BARV01001281">
    <property type="protein sequence ID" value="GAH94252.1"/>
    <property type="molecule type" value="Genomic_DNA"/>
</dbReference>